<evidence type="ECO:0000313" key="9">
    <source>
        <dbReference type="EMBL" id="HEB14016.1"/>
    </source>
</evidence>
<feature type="transmembrane region" description="Helical" evidence="7">
    <location>
        <begin position="175"/>
        <end position="195"/>
    </location>
</feature>
<accession>A0A7C1SV72</accession>
<evidence type="ECO:0000259" key="8">
    <source>
        <dbReference type="Pfam" id="PF04932"/>
    </source>
</evidence>
<evidence type="ECO:0000256" key="7">
    <source>
        <dbReference type="SAM" id="Phobius"/>
    </source>
</evidence>
<reference evidence="9" key="1">
    <citation type="journal article" date="2020" name="mSystems">
        <title>Genome- and Community-Level Interaction Insights into Carbon Utilization and Element Cycling Functions of Hydrothermarchaeota in Hydrothermal Sediment.</title>
        <authorList>
            <person name="Zhou Z."/>
            <person name="Liu Y."/>
            <person name="Xu W."/>
            <person name="Pan J."/>
            <person name="Luo Z.H."/>
            <person name="Li M."/>
        </authorList>
    </citation>
    <scope>NUCLEOTIDE SEQUENCE [LARGE SCALE GENOMIC DNA]</scope>
    <source>
        <strain evidence="9">HyVt-365</strain>
    </source>
</reference>
<dbReference type="NCBIfam" id="TIGR00696">
    <property type="entry name" value="wecG_tagA_cpsF"/>
    <property type="match status" value="1"/>
</dbReference>
<feature type="transmembrane region" description="Helical" evidence="7">
    <location>
        <begin position="248"/>
        <end position="269"/>
    </location>
</feature>
<feature type="transmembrane region" description="Helical" evidence="7">
    <location>
        <begin position="365"/>
        <end position="385"/>
    </location>
</feature>
<dbReference type="Proteomes" id="UP000885744">
    <property type="component" value="Unassembled WGS sequence"/>
</dbReference>
<feature type="transmembrane region" description="Helical" evidence="7">
    <location>
        <begin position="224"/>
        <end position="241"/>
    </location>
</feature>
<dbReference type="Pfam" id="PF04932">
    <property type="entry name" value="Wzy_C"/>
    <property type="match status" value="1"/>
</dbReference>
<organism evidence="9">
    <name type="scientific">candidate division WWE3 bacterium</name>
    <dbReference type="NCBI Taxonomy" id="2053526"/>
    <lineage>
        <taxon>Bacteria</taxon>
        <taxon>Katanobacteria</taxon>
    </lineage>
</organism>
<dbReference type="EMBL" id="DRHH01000049">
    <property type="protein sequence ID" value="HEB14016.1"/>
    <property type="molecule type" value="Genomic_DNA"/>
</dbReference>
<feature type="domain" description="O-antigen ligase-related" evidence="8">
    <location>
        <begin position="208"/>
        <end position="340"/>
    </location>
</feature>
<keyword evidence="3" id="KW-0808">Transferase</keyword>
<dbReference type="GO" id="GO:0016758">
    <property type="term" value="F:hexosyltransferase activity"/>
    <property type="evidence" value="ECO:0007669"/>
    <property type="project" value="TreeGrafter"/>
</dbReference>
<feature type="transmembrane region" description="Helical" evidence="7">
    <location>
        <begin position="202"/>
        <end position="218"/>
    </location>
</feature>
<evidence type="ECO:0000256" key="4">
    <source>
        <dbReference type="ARBA" id="ARBA00022692"/>
    </source>
</evidence>
<dbReference type="GO" id="GO:0016020">
    <property type="term" value="C:membrane"/>
    <property type="evidence" value="ECO:0007669"/>
    <property type="project" value="UniProtKB-SubCell"/>
</dbReference>
<feature type="transmembrane region" description="Helical" evidence="7">
    <location>
        <begin position="333"/>
        <end position="353"/>
    </location>
</feature>
<keyword evidence="6 7" id="KW-0472">Membrane</keyword>
<evidence type="ECO:0000256" key="1">
    <source>
        <dbReference type="ARBA" id="ARBA00004141"/>
    </source>
</evidence>
<proteinExistence type="predicted"/>
<feature type="transmembrane region" description="Helical" evidence="7">
    <location>
        <begin position="20"/>
        <end position="43"/>
    </location>
</feature>
<keyword evidence="5 7" id="KW-1133">Transmembrane helix</keyword>
<protein>
    <submittedName>
        <fullName evidence="9">WecB/TagA/CpsF family glycosyltransferase</fullName>
    </submittedName>
</protein>
<evidence type="ECO:0000256" key="3">
    <source>
        <dbReference type="ARBA" id="ARBA00022679"/>
    </source>
</evidence>
<dbReference type="CDD" id="cd06533">
    <property type="entry name" value="Glyco_transf_WecG_TagA"/>
    <property type="match status" value="1"/>
</dbReference>
<dbReference type="InterPro" id="IPR007016">
    <property type="entry name" value="O-antigen_ligase-rel_domated"/>
</dbReference>
<keyword evidence="2" id="KW-0328">Glycosyltransferase</keyword>
<evidence type="ECO:0000256" key="5">
    <source>
        <dbReference type="ARBA" id="ARBA00022989"/>
    </source>
</evidence>
<sequence length="662" mass="74384">MFSYLLPLLVVSTIFERLNIFLPALDFSLKLSLIILPVAAIVLFVKKRLAFNPTFLFPFLALVVLAQVLSIPFSFDPFQSFQVVVFTLLMVGLFYLIVWSVRRGEALTRLVWAWGVGAVAVSIFGFWQFARHLLGQDPTLFFDKWVSAKTLPVATFVQNILGQTFLRPSSTFIDVNTAASFVGVFLILGWVWWLTTKDRRNRMILCGMLVVSFTYFILTFSRTALLGLGVGSVALGFLFLKEKINKKVLWGGILVGLIILVGGLAYFTVSDPARLGSFRERQDYVRATVKMLERTSFIGVGVGNFEPYYTTVIRPRQEHGYSHSILLTWLGELGIFGFAANVLLIGAVFTFIWRRIRTLRYDSSWYKRLSGLLAAFIALVFSNIFHAHYGLEFTWVLLGLVVGGYYLSKNEKWQTVNEKLNILGVGVDNVTMSEAIGRVKGFFKSGKKAYIVTPNSEMIVQARKDPEFAEVLNGADLAVPDTAGLVWASRIWGTPLKEWVAGVDLFVELCAEAARRGGRVFLLGADPGVAEKTARVLRKRYPKLRVAGTFGGDGSSKGDRETVAEVKRGSKGEDIDLLFVAYGHGKQERWIRRNLAKVPVKVVVGVGGSFDYVSGAVVRAPKFFRRLGLEWLYRLVRQPWRIKRQVTLLSFIFLTFRESLKN</sequence>
<name>A0A7C1SV72_UNCKA</name>
<feature type="transmembrane region" description="Helical" evidence="7">
    <location>
        <begin position="81"/>
        <end position="98"/>
    </location>
</feature>
<dbReference type="AlphaFoldDB" id="A0A7C1SV72"/>
<keyword evidence="4 7" id="KW-0812">Transmembrane</keyword>
<feature type="transmembrane region" description="Helical" evidence="7">
    <location>
        <begin position="55"/>
        <end position="75"/>
    </location>
</feature>
<comment type="caution">
    <text evidence="9">The sequence shown here is derived from an EMBL/GenBank/DDBJ whole genome shotgun (WGS) entry which is preliminary data.</text>
</comment>
<feature type="transmembrane region" description="Helical" evidence="7">
    <location>
        <begin position="110"/>
        <end position="130"/>
    </location>
</feature>
<dbReference type="PANTHER" id="PTHR34136:SF1">
    <property type="entry name" value="UDP-N-ACETYL-D-MANNOSAMINURONIC ACID TRANSFERASE"/>
    <property type="match status" value="1"/>
</dbReference>
<gene>
    <name evidence="9" type="ORF">ENI09_01225</name>
</gene>
<dbReference type="InterPro" id="IPR004629">
    <property type="entry name" value="WecG_TagA_CpsF"/>
</dbReference>
<evidence type="ECO:0000256" key="2">
    <source>
        <dbReference type="ARBA" id="ARBA00022676"/>
    </source>
</evidence>
<dbReference type="PANTHER" id="PTHR34136">
    <property type="match status" value="1"/>
</dbReference>
<evidence type="ECO:0000256" key="6">
    <source>
        <dbReference type="ARBA" id="ARBA00023136"/>
    </source>
</evidence>
<dbReference type="Pfam" id="PF03808">
    <property type="entry name" value="Glyco_tran_WecG"/>
    <property type="match status" value="1"/>
</dbReference>
<comment type="subcellular location">
    <subcellularLocation>
        <location evidence="1">Membrane</location>
        <topology evidence="1">Multi-pass membrane protein</topology>
    </subcellularLocation>
</comment>